<name>A0A1S8KLI9_9LACT</name>
<evidence type="ECO:0000313" key="19">
    <source>
        <dbReference type="Proteomes" id="UP000190409"/>
    </source>
</evidence>
<comment type="similarity">
    <text evidence="2 17">Belongs to the UppP family.</text>
</comment>
<evidence type="ECO:0000256" key="10">
    <source>
        <dbReference type="ARBA" id="ARBA00022989"/>
    </source>
</evidence>
<feature type="transmembrane region" description="Helical" evidence="17">
    <location>
        <begin position="189"/>
        <end position="210"/>
    </location>
</feature>
<dbReference type="EC" id="3.6.1.27" evidence="3 17"/>
<comment type="caution">
    <text evidence="18">The sequence shown here is derived from an EMBL/GenBank/DDBJ whole genome shotgun (WGS) entry which is preliminary data.</text>
</comment>
<gene>
    <name evidence="17" type="primary">uppP</name>
    <name evidence="18" type="ORF">BWX42_01105</name>
</gene>
<evidence type="ECO:0000256" key="8">
    <source>
        <dbReference type="ARBA" id="ARBA00022960"/>
    </source>
</evidence>
<evidence type="ECO:0000256" key="16">
    <source>
        <dbReference type="ARBA" id="ARBA00047594"/>
    </source>
</evidence>
<dbReference type="GO" id="GO:0008360">
    <property type="term" value="P:regulation of cell shape"/>
    <property type="evidence" value="ECO:0007669"/>
    <property type="project" value="UniProtKB-KW"/>
</dbReference>
<evidence type="ECO:0000256" key="12">
    <source>
        <dbReference type="ARBA" id="ARBA00023251"/>
    </source>
</evidence>
<feature type="transmembrane region" description="Helical" evidence="17">
    <location>
        <begin position="256"/>
        <end position="274"/>
    </location>
</feature>
<dbReference type="Pfam" id="PF02673">
    <property type="entry name" value="BacA"/>
    <property type="match status" value="1"/>
</dbReference>
<keyword evidence="7 17" id="KW-0378">Hydrolase</keyword>
<dbReference type="PANTHER" id="PTHR30622:SF3">
    <property type="entry name" value="UNDECAPRENYL-DIPHOSPHATASE"/>
    <property type="match status" value="1"/>
</dbReference>
<keyword evidence="13 17" id="KW-0961">Cell wall biogenesis/degradation</keyword>
<sequence length="275" mass="30844">MLWNIIKAIILGIVQGITEWLPISSTGHMILVDELIQMQASAAFMEMFFVVIQLASVLAVVLLYWNELNPVIRTHSGFSVDQDILSIWPKVIVGVIPAGVIGFLFDDWFTENFFNWYTVALALIIYGVLFIIIEHYNKKRTFDIKTWDDLSYQVALMIGFFQVLALVPGTSRSGATIIGALLIGTARPIAAKFSFFLSIPIMFGASFLKLVRFGFNFTGDELVLLLAGCLFSFVVSVFAIKFLMNYIRKNDFSAFGWYRIVIGLLVIGYFGILAA</sequence>
<keyword evidence="11 17" id="KW-0472">Membrane</keyword>
<proteinExistence type="inferred from homology"/>
<protein>
    <recommendedName>
        <fullName evidence="4 17">Undecaprenyl-diphosphatase</fullName>
        <ecNumber evidence="3 17">3.6.1.27</ecNumber>
    </recommendedName>
    <alternativeName>
        <fullName evidence="15 17">Bacitracin resistance protein</fullName>
    </alternativeName>
    <alternativeName>
        <fullName evidence="14 17">Undecaprenyl pyrophosphate phosphatase</fullName>
    </alternativeName>
</protein>
<evidence type="ECO:0000256" key="3">
    <source>
        <dbReference type="ARBA" id="ARBA00012374"/>
    </source>
</evidence>
<feature type="transmembrane region" description="Helical" evidence="17">
    <location>
        <begin position="222"/>
        <end position="244"/>
    </location>
</feature>
<evidence type="ECO:0000256" key="13">
    <source>
        <dbReference type="ARBA" id="ARBA00023316"/>
    </source>
</evidence>
<keyword evidence="8 17" id="KW-0133">Cell shape</keyword>
<evidence type="ECO:0000256" key="17">
    <source>
        <dbReference type="HAMAP-Rule" id="MF_01006"/>
    </source>
</evidence>
<evidence type="ECO:0000256" key="7">
    <source>
        <dbReference type="ARBA" id="ARBA00022801"/>
    </source>
</evidence>
<dbReference type="GO" id="GO:0005886">
    <property type="term" value="C:plasma membrane"/>
    <property type="evidence" value="ECO:0007669"/>
    <property type="project" value="UniProtKB-SubCell"/>
</dbReference>
<dbReference type="NCBIfam" id="NF001391">
    <property type="entry name" value="PRK00281.1-5"/>
    <property type="match status" value="1"/>
</dbReference>
<dbReference type="InterPro" id="IPR003824">
    <property type="entry name" value="UppP"/>
</dbReference>
<feature type="transmembrane region" description="Helical" evidence="17">
    <location>
        <begin position="85"/>
        <end position="104"/>
    </location>
</feature>
<keyword evidence="5 17" id="KW-1003">Cell membrane</keyword>
<accession>A0A1S8KLI9</accession>
<comment type="subcellular location">
    <subcellularLocation>
        <location evidence="1 17">Cell membrane</location>
        <topology evidence="1 17">Multi-pass membrane protein</topology>
    </subcellularLocation>
</comment>
<organism evidence="18 19">
    <name type="scientific">Dolosigranulum pigrum</name>
    <dbReference type="NCBI Taxonomy" id="29394"/>
    <lineage>
        <taxon>Bacteria</taxon>
        <taxon>Bacillati</taxon>
        <taxon>Bacillota</taxon>
        <taxon>Bacilli</taxon>
        <taxon>Lactobacillales</taxon>
        <taxon>Carnobacteriaceae</taxon>
        <taxon>Dolosigranulum</taxon>
    </lineage>
</organism>
<evidence type="ECO:0000256" key="6">
    <source>
        <dbReference type="ARBA" id="ARBA00022692"/>
    </source>
</evidence>
<dbReference type="HAMAP" id="MF_01006">
    <property type="entry name" value="Undec_diphosphatase"/>
    <property type="match status" value="1"/>
</dbReference>
<dbReference type="EMBL" id="MUYF01000003">
    <property type="protein sequence ID" value="OOL80570.1"/>
    <property type="molecule type" value="Genomic_DNA"/>
</dbReference>
<dbReference type="AlphaFoldDB" id="A0A1S8KLI9"/>
<comment type="miscellaneous">
    <text evidence="17">Bacitracin is thought to be involved in the inhibition of peptidoglycan synthesis by sequestering undecaprenyl diphosphate, thereby reducing the pool of lipid carrier available.</text>
</comment>
<feature type="transmembrane region" description="Helical" evidence="17">
    <location>
        <begin position="154"/>
        <end position="183"/>
    </location>
</feature>
<evidence type="ECO:0000256" key="15">
    <source>
        <dbReference type="ARBA" id="ARBA00032932"/>
    </source>
</evidence>
<dbReference type="NCBIfam" id="TIGR00753">
    <property type="entry name" value="undec_PP_bacA"/>
    <property type="match status" value="1"/>
</dbReference>
<dbReference type="GO" id="GO:0071555">
    <property type="term" value="P:cell wall organization"/>
    <property type="evidence" value="ECO:0007669"/>
    <property type="project" value="UniProtKB-KW"/>
</dbReference>
<dbReference type="Proteomes" id="UP000190409">
    <property type="component" value="Unassembled WGS sequence"/>
</dbReference>
<evidence type="ECO:0000256" key="2">
    <source>
        <dbReference type="ARBA" id="ARBA00010621"/>
    </source>
</evidence>
<evidence type="ECO:0000256" key="14">
    <source>
        <dbReference type="ARBA" id="ARBA00032707"/>
    </source>
</evidence>
<keyword evidence="9 17" id="KW-0573">Peptidoglycan synthesis</keyword>
<evidence type="ECO:0000256" key="1">
    <source>
        <dbReference type="ARBA" id="ARBA00004651"/>
    </source>
</evidence>
<evidence type="ECO:0000256" key="9">
    <source>
        <dbReference type="ARBA" id="ARBA00022984"/>
    </source>
</evidence>
<keyword evidence="10 17" id="KW-1133">Transmembrane helix</keyword>
<evidence type="ECO:0000313" key="18">
    <source>
        <dbReference type="EMBL" id="OOL80570.1"/>
    </source>
</evidence>
<reference evidence="18 19" key="1">
    <citation type="submission" date="2017-01" db="EMBL/GenBank/DDBJ databases">
        <title>Complete Genome Sequence of Dolosigranulum pigrum isolated from a Patient with interstitial lung disease.</title>
        <authorList>
            <person name="Mukhopadhyay R."/>
            <person name="Joaquin J."/>
            <person name="Hogue R."/>
            <person name="Fitzgerald S."/>
            <person name="Jospin G."/>
            <person name="Eisen J.A."/>
            <person name="Chaturvedi V."/>
        </authorList>
    </citation>
    <scope>NUCLEOTIDE SEQUENCE [LARGE SCALE GENOMIC DNA]</scope>
    <source>
        <strain evidence="18 19">15S00348</strain>
    </source>
</reference>
<evidence type="ECO:0000256" key="4">
    <source>
        <dbReference type="ARBA" id="ARBA00021581"/>
    </source>
</evidence>
<comment type="function">
    <text evidence="17">Catalyzes the dephosphorylation of undecaprenyl diphosphate (UPP). Confers resistance to bacitracin.</text>
</comment>
<dbReference type="PANTHER" id="PTHR30622">
    <property type="entry name" value="UNDECAPRENYL-DIPHOSPHATASE"/>
    <property type="match status" value="1"/>
</dbReference>
<comment type="catalytic activity">
    <reaction evidence="16 17">
        <text>di-trans,octa-cis-undecaprenyl diphosphate + H2O = di-trans,octa-cis-undecaprenyl phosphate + phosphate + H(+)</text>
        <dbReference type="Rhea" id="RHEA:28094"/>
        <dbReference type="ChEBI" id="CHEBI:15377"/>
        <dbReference type="ChEBI" id="CHEBI:15378"/>
        <dbReference type="ChEBI" id="CHEBI:43474"/>
        <dbReference type="ChEBI" id="CHEBI:58405"/>
        <dbReference type="ChEBI" id="CHEBI:60392"/>
        <dbReference type="EC" id="3.6.1.27"/>
    </reaction>
</comment>
<dbReference type="GO" id="GO:0009252">
    <property type="term" value="P:peptidoglycan biosynthetic process"/>
    <property type="evidence" value="ECO:0007669"/>
    <property type="project" value="UniProtKB-KW"/>
</dbReference>
<evidence type="ECO:0000256" key="11">
    <source>
        <dbReference type="ARBA" id="ARBA00023136"/>
    </source>
</evidence>
<dbReference type="GO" id="GO:0050380">
    <property type="term" value="F:undecaprenyl-diphosphatase activity"/>
    <property type="evidence" value="ECO:0007669"/>
    <property type="project" value="UniProtKB-UniRule"/>
</dbReference>
<evidence type="ECO:0000256" key="5">
    <source>
        <dbReference type="ARBA" id="ARBA00022475"/>
    </source>
</evidence>
<feature type="transmembrane region" description="Helical" evidence="17">
    <location>
        <begin position="43"/>
        <end position="65"/>
    </location>
</feature>
<keyword evidence="6 17" id="KW-0812">Transmembrane</keyword>
<dbReference type="GO" id="GO:0046677">
    <property type="term" value="P:response to antibiotic"/>
    <property type="evidence" value="ECO:0007669"/>
    <property type="project" value="UniProtKB-UniRule"/>
</dbReference>
<keyword evidence="12 17" id="KW-0046">Antibiotic resistance</keyword>
<dbReference type="NCBIfam" id="NF001390">
    <property type="entry name" value="PRK00281.1-4"/>
    <property type="match status" value="1"/>
</dbReference>
<feature type="transmembrane region" description="Helical" evidence="17">
    <location>
        <begin position="116"/>
        <end position="133"/>
    </location>
</feature>